<keyword evidence="2" id="KW-1185">Reference proteome</keyword>
<protein>
    <submittedName>
        <fullName evidence="1">Uncharacterized protein</fullName>
    </submittedName>
</protein>
<dbReference type="Proteomes" id="UP000520814">
    <property type="component" value="Unassembled WGS sequence"/>
</dbReference>
<dbReference type="AlphaFoldDB" id="A0A7W9SRV7"/>
<sequence>MEDETMQPGASNAGHLIGVPGPHVENVGVLDLRTCTLEELSQLKSLRNIGTVLVSSAIRGGLSGVSSENVGSFIEADPDERLLVGPMLELDGLALEAMEEGQKLIVVGILWFTDTVTVEQVQKKLSRLRLTGILLAPQAVRGALLARIEHIGPIVTLPVGVKNVIKEIGQKTITAGYLRHVKDDNLYVNIGQTIFAEDVPLELVQQKISAYINIGQTVAPRGLLDYLDARCEANLGNFATPETEGE</sequence>
<dbReference type="RefSeq" id="WP_184198794.1">
    <property type="nucleotide sequence ID" value="NZ_JACHGW010000003.1"/>
</dbReference>
<name>A0A7W9SRV7_ARMRO</name>
<reference evidence="1 2" key="1">
    <citation type="submission" date="2020-08" db="EMBL/GenBank/DDBJ databases">
        <title>Genomic Encyclopedia of Type Strains, Phase IV (KMG-IV): sequencing the most valuable type-strain genomes for metagenomic binning, comparative biology and taxonomic classification.</title>
        <authorList>
            <person name="Goeker M."/>
        </authorList>
    </citation>
    <scope>NUCLEOTIDE SEQUENCE [LARGE SCALE GENOMIC DNA]</scope>
    <source>
        <strain evidence="1 2">DSM 23562</strain>
    </source>
</reference>
<accession>A0A7W9SRV7</accession>
<evidence type="ECO:0000313" key="1">
    <source>
        <dbReference type="EMBL" id="MBB6051576.1"/>
    </source>
</evidence>
<comment type="caution">
    <text evidence="1">The sequence shown here is derived from an EMBL/GenBank/DDBJ whole genome shotgun (WGS) entry which is preliminary data.</text>
</comment>
<gene>
    <name evidence="1" type="ORF">HNQ39_003386</name>
</gene>
<proteinExistence type="predicted"/>
<evidence type="ECO:0000313" key="2">
    <source>
        <dbReference type="Proteomes" id="UP000520814"/>
    </source>
</evidence>
<organism evidence="1 2">
    <name type="scientific">Armatimonas rosea</name>
    <dbReference type="NCBI Taxonomy" id="685828"/>
    <lineage>
        <taxon>Bacteria</taxon>
        <taxon>Bacillati</taxon>
        <taxon>Armatimonadota</taxon>
        <taxon>Armatimonadia</taxon>
        <taxon>Armatimonadales</taxon>
        <taxon>Armatimonadaceae</taxon>
        <taxon>Armatimonas</taxon>
    </lineage>
</organism>
<dbReference type="EMBL" id="JACHGW010000003">
    <property type="protein sequence ID" value="MBB6051576.1"/>
    <property type="molecule type" value="Genomic_DNA"/>
</dbReference>